<reference evidence="7 8" key="1">
    <citation type="submission" date="2021-07" db="EMBL/GenBank/DDBJ databases">
        <title>Mesonia aestuariivivens sp. nov., isolated from a tidal flat.</title>
        <authorList>
            <person name="Kim Y.-O."/>
            <person name="Yoon J.-H."/>
        </authorList>
    </citation>
    <scope>NUCLEOTIDE SEQUENCE [LARGE SCALE GENOMIC DNA]</scope>
    <source>
        <strain evidence="7 8">JHPTF-M18</strain>
    </source>
</reference>
<evidence type="ECO:0000256" key="6">
    <source>
        <dbReference type="SAM" id="Phobius"/>
    </source>
</evidence>
<dbReference type="Proteomes" id="UP000719267">
    <property type="component" value="Unassembled WGS sequence"/>
</dbReference>
<keyword evidence="8" id="KW-1185">Reference proteome</keyword>
<evidence type="ECO:0000256" key="4">
    <source>
        <dbReference type="ARBA" id="ARBA00022989"/>
    </source>
</evidence>
<feature type="transmembrane region" description="Helical" evidence="6">
    <location>
        <begin position="395"/>
        <end position="415"/>
    </location>
</feature>
<evidence type="ECO:0000256" key="3">
    <source>
        <dbReference type="ARBA" id="ARBA00022692"/>
    </source>
</evidence>
<accession>A0ABS6W2F8</accession>
<evidence type="ECO:0000313" key="7">
    <source>
        <dbReference type="EMBL" id="MBW2962025.1"/>
    </source>
</evidence>
<evidence type="ECO:0000256" key="5">
    <source>
        <dbReference type="ARBA" id="ARBA00023136"/>
    </source>
</evidence>
<feature type="transmembrane region" description="Helical" evidence="6">
    <location>
        <begin position="453"/>
        <end position="472"/>
    </location>
</feature>
<organism evidence="7 8">
    <name type="scientific">Mesonia aestuariivivens</name>
    <dbReference type="NCBI Taxonomy" id="2796128"/>
    <lineage>
        <taxon>Bacteria</taxon>
        <taxon>Pseudomonadati</taxon>
        <taxon>Bacteroidota</taxon>
        <taxon>Flavobacteriia</taxon>
        <taxon>Flavobacteriales</taxon>
        <taxon>Flavobacteriaceae</taxon>
        <taxon>Mesonia</taxon>
    </lineage>
</organism>
<keyword evidence="2" id="KW-1003">Cell membrane</keyword>
<keyword evidence="3 6" id="KW-0812">Transmembrane</keyword>
<evidence type="ECO:0000313" key="8">
    <source>
        <dbReference type="Proteomes" id="UP000719267"/>
    </source>
</evidence>
<feature type="transmembrane region" description="Helical" evidence="6">
    <location>
        <begin position="422"/>
        <end position="441"/>
    </location>
</feature>
<gene>
    <name evidence="7" type="ORF">KW502_09460</name>
</gene>
<sequence>MKILDRYIFSSFVKTFLAVFVILMFIFVLQGIWLHISELAGKDLDYGIIGKFLLYLTPSLVPLVLPLTILVSSIMVFGGFAENYEFAAMKSSGISLQRAMRSLIFFIGFLSLLALFFTNTVIPWAEFKSINLRYNIRELKPSMAIVEGAFNEIGDVNMKVGKKYGKEGDKFKDVIIHKKNPKRMGNHTVIKAESGELVSSGDKGLALVLYTGNYYDELQPKDYKERRKKPFMKSYFDKYNINIDLSNFNNVDLGETRYNYSYKMLDIPELNESIDSLSQDFNQDKKNFTNNIITRSGARRLGVKENDSLKAERKLKMSKLSKRVTAAQKKDTVVYDIQNIDEFLESYTINQQQQITNIALGSVRGTISNIKGKKSIFKKKVSRLNKTEIQLHEKYALAVACFILFFVGAPLGAIIRKGGLGLPMVIAILLFLTYHFVGIFAKNSAEDGTVSPFVATWLSTFIMFPLSIYLTYRATTDQGFINTDAITEPIKKFFKKIGLGKKKDHQ</sequence>
<protein>
    <submittedName>
        <fullName evidence="7">LptF/LptG family permease</fullName>
    </submittedName>
</protein>
<dbReference type="PANTHER" id="PTHR33529:SF6">
    <property type="entry name" value="YJGP_YJGQ FAMILY PERMEASE"/>
    <property type="match status" value="1"/>
</dbReference>
<keyword evidence="5 6" id="KW-0472">Membrane</keyword>
<feature type="transmembrane region" description="Helical" evidence="6">
    <location>
        <begin position="12"/>
        <end position="33"/>
    </location>
</feature>
<name>A0ABS6W2F8_9FLAO</name>
<dbReference type="RefSeq" id="WP_219040314.1">
    <property type="nucleotide sequence ID" value="NZ_JAHWDF010000009.1"/>
</dbReference>
<dbReference type="EMBL" id="JAHWDF010000009">
    <property type="protein sequence ID" value="MBW2962025.1"/>
    <property type="molecule type" value="Genomic_DNA"/>
</dbReference>
<keyword evidence="4 6" id="KW-1133">Transmembrane helix</keyword>
<evidence type="ECO:0000256" key="2">
    <source>
        <dbReference type="ARBA" id="ARBA00022475"/>
    </source>
</evidence>
<dbReference type="PANTHER" id="PTHR33529">
    <property type="entry name" value="SLR0882 PROTEIN-RELATED"/>
    <property type="match status" value="1"/>
</dbReference>
<dbReference type="Pfam" id="PF03739">
    <property type="entry name" value="LptF_LptG"/>
    <property type="match status" value="1"/>
</dbReference>
<proteinExistence type="predicted"/>
<feature type="transmembrane region" description="Helical" evidence="6">
    <location>
        <begin position="102"/>
        <end position="125"/>
    </location>
</feature>
<comment type="caution">
    <text evidence="7">The sequence shown here is derived from an EMBL/GenBank/DDBJ whole genome shotgun (WGS) entry which is preliminary data.</text>
</comment>
<dbReference type="InterPro" id="IPR005495">
    <property type="entry name" value="LptG/LptF_permease"/>
</dbReference>
<comment type="subcellular location">
    <subcellularLocation>
        <location evidence="1">Cell membrane</location>
        <topology evidence="1">Multi-pass membrane protein</topology>
    </subcellularLocation>
</comment>
<evidence type="ECO:0000256" key="1">
    <source>
        <dbReference type="ARBA" id="ARBA00004651"/>
    </source>
</evidence>
<feature type="transmembrane region" description="Helical" evidence="6">
    <location>
        <begin position="53"/>
        <end position="81"/>
    </location>
</feature>